<comment type="caution">
    <text evidence="2">The sequence shown here is derived from an EMBL/GenBank/DDBJ whole genome shotgun (WGS) entry which is preliminary data.</text>
</comment>
<name>A0A9Q9U3X0_FUSFU</name>
<sequence>MDLRYSPPRKRSNSFHTSSQNNAQFAHPVHAETDPMDIDRPGHATQDSTTVLSSAGATAANSDILHHGENNISPEERRVEVYTRSINLSPKTKDAATNDLFPYRMPFFFTMKISIAIDFVSLAKPTAPLRDAGFQLSVTFNEEEWSDIPSQYRDFHKALAVKAITRAELDTANLQFQQDMPEFIADQLTARSTRGFRPNKRR</sequence>
<dbReference type="Proteomes" id="UP000760494">
    <property type="component" value="Unassembled WGS sequence"/>
</dbReference>
<organism evidence="2 3">
    <name type="scientific">Fusarium fujikuroi</name>
    <name type="common">Bakanae and foot rot disease fungus</name>
    <name type="synonym">Gibberella fujikuroi</name>
    <dbReference type="NCBI Taxonomy" id="5127"/>
    <lineage>
        <taxon>Eukaryota</taxon>
        <taxon>Fungi</taxon>
        <taxon>Dikarya</taxon>
        <taxon>Ascomycota</taxon>
        <taxon>Pezizomycotina</taxon>
        <taxon>Sordariomycetes</taxon>
        <taxon>Hypocreomycetidae</taxon>
        <taxon>Hypocreales</taxon>
        <taxon>Nectriaceae</taxon>
        <taxon>Fusarium</taxon>
        <taxon>Fusarium fujikuroi species complex</taxon>
    </lineage>
</organism>
<dbReference type="AlphaFoldDB" id="A0A9Q9U3X0"/>
<reference evidence="2" key="1">
    <citation type="submission" date="2019-05" db="EMBL/GenBank/DDBJ databases">
        <authorList>
            <person name="Piombo E."/>
        </authorList>
    </citation>
    <scope>NUCLEOTIDE SEQUENCE</scope>
    <source>
        <strain evidence="2">C2S</strain>
    </source>
</reference>
<protein>
    <submittedName>
        <fullName evidence="2">Uncharacterized protein</fullName>
    </submittedName>
</protein>
<feature type="compositionally biased region" description="Polar residues" evidence="1">
    <location>
        <begin position="14"/>
        <end position="23"/>
    </location>
</feature>
<proteinExistence type="predicted"/>
<gene>
    <name evidence="2" type="ORF">C2S_458</name>
</gene>
<accession>A0A9Q9U3X0</accession>
<feature type="region of interest" description="Disordered" evidence="1">
    <location>
        <begin position="1"/>
        <end position="23"/>
    </location>
</feature>
<evidence type="ECO:0000313" key="2">
    <source>
        <dbReference type="EMBL" id="VTT55793.1"/>
    </source>
</evidence>
<evidence type="ECO:0000313" key="3">
    <source>
        <dbReference type="Proteomes" id="UP000760494"/>
    </source>
</evidence>
<evidence type="ECO:0000256" key="1">
    <source>
        <dbReference type="SAM" id="MobiDB-lite"/>
    </source>
</evidence>
<dbReference type="EMBL" id="CABFJX010000001">
    <property type="protein sequence ID" value="VTT55793.1"/>
    <property type="molecule type" value="Genomic_DNA"/>
</dbReference>